<evidence type="ECO:0000256" key="2">
    <source>
        <dbReference type="ARBA" id="ARBA00005885"/>
    </source>
</evidence>
<dbReference type="PANTHER" id="PTHR31358:SF29">
    <property type="entry name" value="PROTEIN WVD2-LIKE 5-RELATED"/>
    <property type="match status" value="1"/>
</dbReference>
<dbReference type="EMBL" id="JAAIUW010000009">
    <property type="protein sequence ID" value="KAF7817252.1"/>
    <property type="molecule type" value="Genomic_DNA"/>
</dbReference>
<feature type="compositionally biased region" description="Basic and acidic residues" evidence="6">
    <location>
        <begin position="193"/>
        <end position="202"/>
    </location>
</feature>
<comment type="caution">
    <text evidence="8">The sequence shown here is derived from an EMBL/GenBank/DDBJ whole genome shotgun (WGS) entry which is preliminary data.</text>
</comment>
<evidence type="ECO:0000313" key="9">
    <source>
        <dbReference type="Proteomes" id="UP000634136"/>
    </source>
</evidence>
<dbReference type="GO" id="GO:0008017">
    <property type="term" value="F:microtubule binding"/>
    <property type="evidence" value="ECO:0007669"/>
    <property type="project" value="InterPro"/>
</dbReference>
<evidence type="ECO:0000313" key="8">
    <source>
        <dbReference type="EMBL" id="KAF7817252.1"/>
    </source>
</evidence>
<evidence type="ECO:0000256" key="1">
    <source>
        <dbReference type="ARBA" id="ARBA00004245"/>
    </source>
</evidence>
<evidence type="ECO:0000259" key="7">
    <source>
        <dbReference type="Pfam" id="PF06886"/>
    </source>
</evidence>
<feature type="compositionally biased region" description="Low complexity" evidence="6">
    <location>
        <begin position="363"/>
        <end position="386"/>
    </location>
</feature>
<keyword evidence="3" id="KW-0963">Cytoplasm</keyword>
<dbReference type="OrthoDB" id="1939285at2759"/>
<dbReference type="Proteomes" id="UP000634136">
    <property type="component" value="Unassembled WGS sequence"/>
</dbReference>
<dbReference type="PANTHER" id="PTHR31358">
    <property type="entry name" value="PROTEIN WVD2-LIKE 4"/>
    <property type="match status" value="1"/>
</dbReference>
<feature type="region of interest" description="Disordered" evidence="6">
    <location>
        <begin position="1"/>
        <end position="40"/>
    </location>
</feature>
<dbReference type="GO" id="GO:0005874">
    <property type="term" value="C:microtubule"/>
    <property type="evidence" value="ECO:0007669"/>
    <property type="project" value="UniProtKB-KW"/>
</dbReference>
<evidence type="ECO:0000256" key="3">
    <source>
        <dbReference type="ARBA" id="ARBA00022490"/>
    </source>
</evidence>
<sequence>MMDPSNISPADGLEAVHQNGVPDEPSNSGKDSIVSNDVDPSIAEITETVTSNGNIENDVLLDDTATINLSVAEIKEESNDSAVCNSVTISKAKDVKITVQSEQVRASKGPVKNKNGKSPSLKGAHASGVKKSKDGKDEEAQSSAPNGSLALNTRQPIKSRSFNDRKTQISKHSDKSDAAASGAPTENTKPKSLKKETHDKVQGEAQSSSVTTGDGKPRKVGTLPNYGFSFKCDERAERRKEFYTKLEEKIHAKEVEKSNIQAKTKETQEAEIKMLRKTLAFKATPMPSFYQEPSPPKVELKKIPTTRAKSPKLGRRKNSTDSESDGNPSSSAHQGRLSLDEKVSQINLTKGVTHVHQKKPQRRSLPSRLPSERTGSSHSTTTVTSSKAQNDGKTALSGVTNEDTPLSNVRGKQKSQMDADYEENGTSSYSASEAPFLIEEQNATIDKPIETEPHVNGDVVVEEQPQIPLVQEPIAAEH</sequence>
<reference evidence="8" key="1">
    <citation type="submission" date="2020-09" db="EMBL/GenBank/DDBJ databases">
        <title>Genome-Enabled Discovery of Anthraquinone Biosynthesis in Senna tora.</title>
        <authorList>
            <person name="Kang S.-H."/>
            <person name="Pandey R.P."/>
            <person name="Lee C.-M."/>
            <person name="Sim J.-S."/>
            <person name="Jeong J.-T."/>
            <person name="Choi B.-S."/>
            <person name="Jung M."/>
            <person name="Ginzburg D."/>
            <person name="Zhao K."/>
            <person name="Won S.Y."/>
            <person name="Oh T.-J."/>
            <person name="Yu Y."/>
            <person name="Kim N.-H."/>
            <person name="Lee O.R."/>
            <person name="Lee T.-H."/>
            <person name="Bashyal P."/>
            <person name="Kim T.-S."/>
            <person name="Lee W.-H."/>
            <person name="Kawkins C."/>
            <person name="Kim C.-K."/>
            <person name="Kim J.S."/>
            <person name="Ahn B.O."/>
            <person name="Rhee S.Y."/>
            <person name="Sohng J.K."/>
        </authorList>
    </citation>
    <scope>NUCLEOTIDE SEQUENCE</scope>
    <source>
        <tissue evidence="8">Leaf</tissue>
    </source>
</reference>
<keyword evidence="5" id="KW-0206">Cytoskeleton</keyword>
<feature type="compositionally biased region" description="Polar residues" evidence="6">
    <location>
        <begin position="141"/>
        <end position="160"/>
    </location>
</feature>
<gene>
    <name evidence="8" type="ORF">G2W53_031221</name>
</gene>
<feature type="compositionally biased region" description="Basic and acidic residues" evidence="6">
    <location>
        <begin position="161"/>
        <end position="177"/>
    </location>
</feature>
<dbReference type="Pfam" id="PF06886">
    <property type="entry name" value="TPX2"/>
    <property type="match status" value="1"/>
</dbReference>
<organism evidence="8 9">
    <name type="scientific">Senna tora</name>
    <dbReference type="NCBI Taxonomy" id="362788"/>
    <lineage>
        <taxon>Eukaryota</taxon>
        <taxon>Viridiplantae</taxon>
        <taxon>Streptophyta</taxon>
        <taxon>Embryophyta</taxon>
        <taxon>Tracheophyta</taxon>
        <taxon>Spermatophyta</taxon>
        <taxon>Magnoliopsida</taxon>
        <taxon>eudicotyledons</taxon>
        <taxon>Gunneridae</taxon>
        <taxon>Pentapetalae</taxon>
        <taxon>rosids</taxon>
        <taxon>fabids</taxon>
        <taxon>Fabales</taxon>
        <taxon>Fabaceae</taxon>
        <taxon>Caesalpinioideae</taxon>
        <taxon>Cassia clade</taxon>
        <taxon>Senna</taxon>
    </lineage>
</organism>
<dbReference type="InterPro" id="IPR044833">
    <property type="entry name" value="WDL5/6"/>
</dbReference>
<keyword evidence="9" id="KW-1185">Reference proteome</keyword>
<feature type="region of interest" description="Disordered" evidence="6">
    <location>
        <begin position="283"/>
        <end position="434"/>
    </location>
</feature>
<feature type="compositionally biased region" description="Polar residues" evidence="6">
    <location>
        <begin position="387"/>
        <end position="407"/>
    </location>
</feature>
<feature type="region of interest" description="Disordered" evidence="6">
    <location>
        <begin position="101"/>
        <end position="228"/>
    </location>
</feature>
<evidence type="ECO:0000256" key="5">
    <source>
        <dbReference type="ARBA" id="ARBA00023212"/>
    </source>
</evidence>
<proteinExistence type="inferred from homology"/>
<protein>
    <submittedName>
        <fullName evidence="8">Protein WVD2-like 5</fullName>
    </submittedName>
</protein>
<dbReference type="AlphaFoldDB" id="A0A834WCA4"/>
<evidence type="ECO:0000256" key="6">
    <source>
        <dbReference type="SAM" id="MobiDB-lite"/>
    </source>
</evidence>
<evidence type="ECO:0000256" key="4">
    <source>
        <dbReference type="ARBA" id="ARBA00022701"/>
    </source>
</evidence>
<feature type="compositionally biased region" description="Polar residues" evidence="6">
    <location>
        <begin position="25"/>
        <end position="35"/>
    </location>
</feature>
<accession>A0A834WCA4</accession>
<feature type="domain" description="TPX2 C-terminal" evidence="7">
    <location>
        <begin position="228"/>
        <end position="303"/>
    </location>
</feature>
<comment type="similarity">
    <text evidence="2">Belongs to the TPX2 family.</text>
</comment>
<name>A0A834WCA4_9FABA</name>
<dbReference type="InterPro" id="IPR027329">
    <property type="entry name" value="TPX2_C"/>
</dbReference>
<feature type="compositionally biased region" description="Basic residues" evidence="6">
    <location>
        <begin position="353"/>
        <end position="362"/>
    </location>
</feature>
<comment type="subcellular location">
    <subcellularLocation>
        <location evidence="1">Cytoplasm</location>
        <location evidence="1">Cytoskeleton</location>
    </subcellularLocation>
</comment>
<keyword evidence="4" id="KW-0493">Microtubule</keyword>